<proteinExistence type="predicted"/>
<gene>
    <name evidence="2" type="ORF">SAMN05216381_2520</name>
</gene>
<evidence type="ECO:0000313" key="2">
    <source>
        <dbReference type="EMBL" id="SDF84730.1"/>
    </source>
</evidence>
<evidence type="ECO:0008006" key="4">
    <source>
        <dbReference type="Google" id="ProtNLM"/>
    </source>
</evidence>
<dbReference type="STRING" id="640205.SAMN05216381_2520"/>
<evidence type="ECO:0000313" key="3">
    <source>
        <dbReference type="Proteomes" id="UP000243378"/>
    </source>
</evidence>
<evidence type="ECO:0000256" key="1">
    <source>
        <dbReference type="SAM" id="SignalP"/>
    </source>
</evidence>
<protein>
    <recommendedName>
        <fullName evidence="4">DUF3060 domain-containing protein</fullName>
    </recommendedName>
</protein>
<name>A0A1G7PGU3_9GAMM</name>
<dbReference type="OrthoDB" id="7009502at2"/>
<accession>A0A1G7PGU3</accession>
<organism evidence="2 3">
    <name type="scientific">Phytopseudomonas seleniipraecipitans</name>
    <dbReference type="NCBI Taxonomy" id="640205"/>
    <lineage>
        <taxon>Bacteria</taxon>
        <taxon>Pseudomonadati</taxon>
        <taxon>Pseudomonadota</taxon>
        <taxon>Gammaproteobacteria</taxon>
        <taxon>Pseudomonadales</taxon>
        <taxon>Pseudomonadaceae</taxon>
        <taxon>Phytopseudomonas</taxon>
    </lineage>
</organism>
<feature type="chain" id="PRO_5017226222" description="DUF3060 domain-containing protein" evidence="1">
    <location>
        <begin position="23"/>
        <end position="166"/>
    </location>
</feature>
<dbReference type="Proteomes" id="UP000243378">
    <property type="component" value="Unassembled WGS sequence"/>
</dbReference>
<reference evidence="2 3" key="1">
    <citation type="submission" date="2016-10" db="EMBL/GenBank/DDBJ databases">
        <authorList>
            <person name="de Groot N.N."/>
        </authorList>
    </citation>
    <scope>NUCLEOTIDE SEQUENCE [LARGE SCALE GENOMIC DNA]</scope>
    <source>
        <strain evidence="2 3">LMG 25475</strain>
    </source>
</reference>
<dbReference type="RefSeq" id="WP_092368449.1">
    <property type="nucleotide sequence ID" value="NZ_FNBM01000005.1"/>
</dbReference>
<dbReference type="InterPro" id="IPR021417">
    <property type="entry name" value="DUF3060"/>
</dbReference>
<dbReference type="EMBL" id="FNBM01000005">
    <property type="protein sequence ID" value="SDF84730.1"/>
    <property type="molecule type" value="Genomic_DNA"/>
</dbReference>
<dbReference type="AlphaFoldDB" id="A0A1G7PGU3"/>
<dbReference type="Pfam" id="PF11259">
    <property type="entry name" value="DUF3060"/>
    <property type="match status" value="1"/>
</dbReference>
<sequence>MNKMLTAACLLSAMVASAAALAEPLNIEGIGLSRDVSCKGQDVNITGNANVIHLTGECGAVLVYGSEHKVTLETARSLTVSGAEIEVVAEHVNALNVDTSDNQVRTAVIAGEQPAVVTVEGAEHELDLQFDGEAKLSVIGVSQLVRWSGDEPEVQLGGIDNKVERK</sequence>
<feature type="signal peptide" evidence="1">
    <location>
        <begin position="1"/>
        <end position="22"/>
    </location>
</feature>
<keyword evidence="1" id="KW-0732">Signal</keyword>